<reference evidence="1" key="2">
    <citation type="submission" date="2023-06" db="EMBL/GenBank/DDBJ databases">
        <authorList>
            <consortium name="Clinical and Environmental Microbiology Branch: Whole genome sequencing antimicrobial resistance pathogens in the healthcare setting"/>
        </authorList>
    </citation>
    <scope>NUCLEOTIDE SEQUENCE</scope>
    <source>
        <strain evidence="1">Microbial</strain>
    </source>
</reference>
<sequence length="136" mass="16208">MKQIIISEGYLVSFWVPICEGYIIPEKYRGLNLNNHDSAVKLINDYLVPMARKYKSKSWHYFFKETLRYAINFWSNERLINIYMGVLPEIPPPQSKYIKMKDFYLLIWTGMYPNEECVVYTPELYKEVPSVEIGSF</sequence>
<proteinExistence type="predicted"/>
<dbReference type="EMBL" id="UGTS01000004">
    <property type="protein sequence ID" value="SUC19067.1"/>
    <property type="molecule type" value="Genomic_DNA"/>
</dbReference>
<evidence type="ECO:0000313" key="2">
    <source>
        <dbReference type="EMBL" id="SUC19067.1"/>
    </source>
</evidence>
<accession>A0A379FG88</accession>
<evidence type="ECO:0000313" key="3">
    <source>
        <dbReference type="Proteomes" id="UP000254191"/>
    </source>
</evidence>
<dbReference type="Proteomes" id="UP000254191">
    <property type="component" value="Unassembled WGS sequence"/>
</dbReference>
<name>A0A379FG88_PROMI</name>
<protein>
    <submittedName>
        <fullName evidence="2">Uncharacterized protein</fullName>
    </submittedName>
</protein>
<gene>
    <name evidence="2" type="ORF">NCTC11938_01052</name>
    <name evidence="1" type="ORF">PW210_003879</name>
</gene>
<reference evidence="2 3" key="1">
    <citation type="submission" date="2018-06" db="EMBL/GenBank/DDBJ databases">
        <authorList>
            <consortium name="Pathogen Informatics"/>
            <person name="Doyle S."/>
        </authorList>
    </citation>
    <scope>NUCLEOTIDE SEQUENCE [LARGE SCALE GENOMIC DNA]</scope>
    <source>
        <strain evidence="2 3">NCTC11938</strain>
    </source>
</reference>
<organism evidence="2 3">
    <name type="scientific">Proteus mirabilis</name>
    <dbReference type="NCBI Taxonomy" id="584"/>
    <lineage>
        <taxon>Bacteria</taxon>
        <taxon>Pseudomonadati</taxon>
        <taxon>Pseudomonadota</taxon>
        <taxon>Gammaproteobacteria</taxon>
        <taxon>Enterobacterales</taxon>
        <taxon>Morganellaceae</taxon>
        <taxon>Proteus</taxon>
    </lineage>
</organism>
<dbReference type="AlphaFoldDB" id="A0A379FG88"/>
<dbReference type="Proteomes" id="UP001171165">
    <property type="component" value="Unassembled WGS sequence"/>
</dbReference>
<dbReference type="EMBL" id="ABKSPD020000022">
    <property type="protein sequence ID" value="EKW9777994.1"/>
    <property type="molecule type" value="Genomic_DNA"/>
</dbReference>
<evidence type="ECO:0000313" key="1">
    <source>
        <dbReference type="EMBL" id="EKW9777994.1"/>
    </source>
</evidence>
<dbReference type="RefSeq" id="WP_004244643.1">
    <property type="nucleotide sequence ID" value="NZ_BRSY01000010.1"/>
</dbReference>